<organism evidence="3 4">
    <name type="scientific">Allacma fusca</name>
    <dbReference type="NCBI Taxonomy" id="39272"/>
    <lineage>
        <taxon>Eukaryota</taxon>
        <taxon>Metazoa</taxon>
        <taxon>Ecdysozoa</taxon>
        <taxon>Arthropoda</taxon>
        <taxon>Hexapoda</taxon>
        <taxon>Collembola</taxon>
        <taxon>Symphypleona</taxon>
        <taxon>Sminthuridae</taxon>
        <taxon>Allacma</taxon>
    </lineage>
</organism>
<keyword evidence="2" id="KW-1133">Transmembrane helix</keyword>
<feature type="transmembrane region" description="Helical" evidence="2">
    <location>
        <begin position="105"/>
        <end position="127"/>
    </location>
</feature>
<comment type="caution">
    <text evidence="3">The sequence shown here is derived from an EMBL/GenBank/DDBJ whole genome shotgun (WGS) entry which is preliminary data.</text>
</comment>
<dbReference type="AlphaFoldDB" id="A0A8J2JT90"/>
<keyword evidence="4" id="KW-1185">Reference proteome</keyword>
<protein>
    <submittedName>
        <fullName evidence="3">Uncharacterized protein</fullName>
    </submittedName>
</protein>
<feature type="region of interest" description="Disordered" evidence="1">
    <location>
        <begin position="250"/>
        <end position="274"/>
    </location>
</feature>
<feature type="transmembrane region" description="Helical" evidence="2">
    <location>
        <begin position="139"/>
        <end position="162"/>
    </location>
</feature>
<feature type="transmembrane region" description="Helical" evidence="2">
    <location>
        <begin position="194"/>
        <end position="215"/>
    </location>
</feature>
<evidence type="ECO:0000256" key="2">
    <source>
        <dbReference type="SAM" id="Phobius"/>
    </source>
</evidence>
<proteinExistence type="predicted"/>
<reference evidence="3" key="1">
    <citation type="submission" date="2021-06" db="EMBL/GenBank/DDBJ databases">
        <authorList>
            <person name="Hodson N. C."/>
            <person name="Mongue J. A."/>
            <person name="Jaron S. K."/>
        </authorList>
    </citation>
    <scope>NUCLEOTIDE SEQUENCE</scope>
</reference>
<evidence type="ECO:0000256" key="1">
    <source>
        <dbReference type="SAM" id="MobiDB-lite"/>
    </source>
</evidence>
<gene>
    <name evidence="3" type="ORF">AFUS01_LOCUS12936</name>
</gene>
<evidence type="ECO:0000313" key="3">
    <source>
        <dbReference type="EMBL" id="CAG7723876.1"/>
    </source>
</evidence>
<keyword evidence="2" id="KW-0472">Membrane</keyword>
<dbReference type="Proteomes" id="UP000708208">
    <property type="component" value="Unassembled WGS sequence"/>
</dbReference>
<sequence>MLTFSSEDVSLTDSRYSVSSEAFQSLKKVHGLHRFGGNYINKYSKSRGNNIVRTNLLILGKRGSHQYTPCLIKGARQFQRKKSTQSSNQIVPYHGFCSPNLYTTLIYLSTFLMVFYALTTVSAWLIYVFCVPKEKSMGGIFFLSVSSSGRLLNSGILFLLVFKRSNTWIPLYLVATLTCLGLFLYGMMFLSKLAGFSGIVLGIADFMTFYLLNALMKDNQLHESMEEERIRRQSMIHNFDDLDEAFPESLEADSKESFEEGEGANEMERNPEIE</sequence>
<evidence type="ECO:0000313" key="4">
    <source>
        <dbReference type="Proteomes" id="UP000708208"/>
    </source>
</evidence>
<accession>A0A8J2JT90</accession>
<name>A0A8J2JT90_9HEXA</name>
<keyword evidence="2" id="KW-0812">Transmembrane</keyword>
<dbReference type="EMBL" id="CAJVCH010103388">
    <property type="protein sequence ID" value="CAG7723876.1"/>
    <property type="molecule type" value="Genomic_DNA"/>
</dbReference>
<feature type="transmembrane region" description="Helical" evidence="2">
    <location>
        <begin position="169"/>
        <end position="188"/>
    </location>
</feature>